<dbReference type="PANTHER" id="PTHR42850:SF2">
    <property type="entry name" value="BLL5683 PROTEIN"/>
    <property type="match status" value="1"/>
</dbReference>
<dbReference type="CDD" id="cd00838">
    <property type="entry name" value="MPP_superfamily"/>
    <property type="match status" value="1"/>
</dbReference>
<dbReference type="AlphaFoldDB" id="A0A1V6CC08"/>
<accession>A0A1V6CC08</accession>
<dbReference type="Pfam" id="PF12850">
    <property type="entry name" value="Metallophos_2"/>
    <property type="match status" value="1"/>
</dbReference>
<dbReference type="Proteomes" id="UP000485562">
    <property type="component" value="Unassembled WGS sequence"/>
</dbReference>
<organism evidence="3">
    <name type="scientific">candidate division TA06 bacterium ADurb.Bin131</name>
    <dbReference type="NCBI Taxonomy" id="1852827"/>
    <lineage>
        <taxon>Bacteria</taxon>
        <taxon>Bacteria division TA06</taxon>
    </lineage>
</organism>
<dbReference type="GO" id="GO:0005737">
    <property type="term" value="C:cytoplasm"/>
    <property type="evidence" value="ECO:0007669"/>
    <property type="project" value="TreeGrafter"/>
</dbReference>
<dbReference type="PANTHER" id="PTHR42850">
    <property type="entry name" value="METALLOPHOSPHOESTERASE"/>
    <property type="match status" value="1"/>
</dbReference>
<comment type="caution">
    <text evidence="3">The sequence shown here is derived from an EMBL/GenBank/DDBJ whole genome shotgun (WGS) entry which is preliminary data.</text>
</comment>
<dbReference type="InterPro" id="IPR024654">
    <property type="entry name" value="Calcineurin-like_PHP_lpxH"/>
</dbReference>
<protein>
    <submittedName>
        <fullName evidence="3">Phosphodiesterase</fullName>
    </submittedName>
</protein>
<name>A0A1V6CC08_UNCT6</name>
<dbReference type="Gene3D" id="3.60.21.10">
    <property type="match status" value="1"/>
</dbReference>
<evidence type="ECO:0000256" key="1">
    <source>
        <dbReference type="ARBA" id="ARBA00008950"/>
    </source>
</evidence>
<dbReference type="InterPro" id="IPR011152">
    <property type="entry name" value="Pesterase_MJ0912"/>
</dbReference>
<feature type="domain" description="Calcineurin-like phosphoesterase" evidence="2">
    <location>
        <begin position="1"/>
        <end position="209"/>
    </location>
</feature>
<evidence type="ECO:0000313" key="3">
    <source>
        <dbReference type="EMBL" id="OQB74417.1"/>
    </source>
</evidence>
<dbReference type="InterPro" id="IPR050126">
    <property type="entry name" value="Ap4A_hydrolase"/>
</dbReference>
<dbReference type="PIRSF" id="PIRSF000883">
    <property type="entry name" value="Pesterase_MJ0912"/>
    <property type="match status" value="1"/>
</dbReference>
<evidence type="ECO:0000259" key="2">
    <source>
        <dbReference type="Pfam" id="PF12850"/>
    </source>
</evidence>
<reference evidence="3" key="1">
    <citation type="submission" date="2017-02" db="EMBL/GenBank/DDBJ databases">
        <title>Delving into the versatile metabolic prowess of the omnipresent phylum Bacteroidetes.</title>
        <authorList>
            <person name="Nobu M.K."/>
            <person name="Mei R."/>
            <person name="Narihiro T."/>
            <person name="Kuroda K."/>
            <person name="Liu W.-T."/>
        </authorList>
    </citation>
    <scope>NUCLEOTIDE SEQUENCE</scope>
    <source>
        <strain evidence="3">ADurb.Bin131</strain>
    </source>
</reference>
<dbReference type="GO" id="GO:0016791">
    <property type="term" value="F:phosphatase activity"/>
    <property type="evidence" value="ECO:0007669"/>
    <property type="project" value="TreeGrafter"/>
</dbReference>
<proteinExistence type="inferred from homology"/>
<dbReference type="EMBL" id="MWDQ01000041">
    <property type="protein sequence ID" value="OQB74417.1"/>
    <property type="molecule type" value="Genomic_DNA"/>
</dbReference>
<dbReference type="InterPro" id="IPR029052">
    <property type="entry name" value="Metallo-depent_PP-like"/>
</dbReference>
<dbReference type="SUPFAM" id="SSF56300">
    <property type="entry name" value="Metallo-dependent phosphatases"/>
    <property type="match status" value="1"/>
</dbReference>
<gene>
    <name evidence="3" type="ORF">BWX89_00544</name>
</gene>
<comment type="similarity">
    <text evidence="1">Belongs to the metallophosphoesterase superfamily. YfcE family.</text>
</comment>
<sequence length="246" mass="27502">MLYGILSDIHGNLEAILAVKNMLQQMDIEKILVLGDIVGYGANPVECLDILESIKATVIKGNHEEALLTGDFAEFNTDAKIAIEWTRKNVPDKYLQKISMWKETMDIDDFIICHGGLNNPLHFYTNSRTKAKKMFDEFQFNYCFIGHTHFPMAFSLEKGSTTPAIIAEQADGRIHLIISPEKRFILNVGSVGQPRDGNPEACCGIYNTESRVFELHRIPYPTEIASKKIIDAGLPSSLAARISRGL</sequence>